<evidence type="ECO:0000256" key="4">
    <source>
        <dbReference type="ARBA" id="ARBA00040613"/>
    </source>
</evidence>
<dbReference type="InterPro" id="IPR038526">
    <property type="entry name" value="Ribosomal_eL22_sf"/>
</dbReference>
<dbReference type="Proteomes" id="UP001470230">
    <property type="component" value="Unassembled WGS sequence"/>
</dbReference>
<evidence type="ECO:0000313" key="7">
    <source>
        <dbReference type="Proteomes" id="UP001470230"/>
    </source>
</evidence>
<dbReference type="EMBL" id="JAPFFF010000008">
    <property type="protein sequence ID" value="KAK8885018.1"/>
    <property type="molecule type" value="Genomic_DNA"/>
</dbReference>
<dbReference type="PANTHER" id="PTHR10064">
    <property type="entry name" value="60S RIBOSOMAL PROTEIN L22"/>
    <property type="match status" value="1"/>
</dbReference>
<accession>A0ABR2K2L1</accession>
<sequence length="106" mass="12146">MSGVYHINCSSAVADNLITLADFVEYLNKKMKVNHLRNNLKGKVTVESDPSTNSVTVNATVKYSKRAVRYYARKYLQKVSLHQRFRVVSTTKDTYELRPYGPISKE</sequence>
<keyword evidence="3" id="KW-0687">Ribonucleoprotein</keyword>
<dbReference type="InterPro" id="IPR002671">
    <property type="entry name" value="Ribosomal_eL22"/>
</dbReference>
<keyword evidence="2" id="KW-0689">Ribosomal protein</keyword>
<reference evidence="6 7" key="1">
    <citation type="submission" date="2024-04" db="EMBL/GenBank/DDBJ databases">
        <title>Tritrichomonas musculus Genome.</title>
        <authorList>
            <person name="Alves-Ferreira E."/>
            <person name="Grigg M."/>
            <person name="Lorenzi H."/>
            <person name="Galac M."/>
        </authorList>
    </citation>
    <scope>NUCLEOTIDE SEQUENCE [LARGE SCALE GENOMIC DNA]</scope>
    <source>
        <strain evidence="6 7">EAF2021</strain>
    </source>
</reference>
<evidence type="ECO:0000313" key="6">
    <source>
        <dbReference type="EMBL" id="KAK8885018.1"/>
    </source>
</evidence>
<gene>
    <name evidence="6" type="ORF">M9Y10_044146</name>
</gene>
<evidence type="ECO:0000256" key="2">
    <source>
        <dbReference type="ARBA" id="ARBA00022980"/>
    </source>
</evidence>
<name>A0ABR2K2L1_9EUKA</name>
<dbReference type="Pfam" id="PF01776">
    <property type="entry name" value="Ribosomal_L22e"/>
    <property type="match status" value="1"/>
</dbReference>
<organism evidence="6 7">
    <name type="scientific">Tritrichomonas musculus</name>
    <dbReference type="NCBI Taxonomy" id="1915356"/>
    <lineage>
        <taxon>Eukaryota</taxon>
        <taxon>Metamonada</taxon>
        <taxon>Parabasalia</taxon>
        <taxon>Tritrichomonadida</taxon>
        <taxon>Tritrichomonadidae</taxon>
        <taxon>Tritrichomonas</taxon>
    </lineage>
</organism>
<proteinExistence type="inferred from homology"/>
<protein>
    <recommendedName>
        <fullName evidence="4">Large ribosomal subunit protein eL22</fullName>
    </recommendedName>
    <alternativeName>
        <fullName evidence="5">60S ribosomal protein L22</fullName>
    </alternativeName>
</protein>
<evidence type="ECO:0000256" key="5">
    <source>
        <dbReference type="ARBA" id="ARBA00041214"/>
    </source>
</evidence>
<evidence type="ECO:0000256" key="3">
    <source>
        <dbReference type="ARBA" id="ARBA00023274"/>
    </source>
</evidence>
<keyword evidence="7" id="KW-1185">Reference proteome</keyword>
<comment type="caution">
    <text evidence="6">The sequence shown here is derived from an EMBL/GenBank/DDBJ whole genome shotgun (WGS) entry which is preliminary data.</text>
</comment>
<comment type="similarity">
    <text evidence="1">Belongs to the eukaryotic ribosomal protein eL22 family.</text>
</comment>
<dbReference type="Gene3D" id="3.30.1360.210">
    <property type="match status" value="1"/>
</dbReference>
<evidence type="ECO:0000256" key="1">
    <source>
        <dbReference type="ARBA" id="ARBA00007817"/>
    </source>
</evidence>
<dbReference type="PANTHER" id="PTHR10064:SF0">
    <property type="entry name" value="FI24544P1-RELATED"/>
    <property type="match status" value="1"/>
</dbReference>